<accession>A0AAU9IWB7</accession>
<organism evidence="2 3">
    <name type="scientific">Blepharisma stoltei</name>
    <dbReference type="NCBI Taxonomy" id="1481888"/>
    <lineage>
        <taxon>Eukaryota</taxon>
        <taxon>Sar</taxon>
        <taxon>Alveolata</taxon>
        <taxon>Ciliophora</taxon>
        <taxon>Postciliodesmatophora</taxon>
        <taxon>Heterotrichea</taxon>
        <taxon>Heterotrichida</taxon>
        <taxon>Blepharismidae</taxon>
        <taxon>Blepharisma</taxon>
    </lineage>
</organism>
<keyword evidence="1" id="KW-0812">Transmembrane</keyword>
<evidence type="ECO:0000313" key="3">
    <source>
        <dbReference type="Proteomes" id="UP001162131"/>
    </source>
</evidence>
<dbReference type="InterPro" id="IPR006461">
    <property type="entry name" value="PLAC_motif_containing"/>
</dbReference>
<evidence type="ECO:0000256" key="1">
    <source>
        <dbReference type="SAM" id="Phobius"/>
    </source>
</evidence>
<feature type="transmembrane region" description="Helical" evidence="1">
    <location>
        <begin position="46"/>
        <end position="64"/>
    </location>
</feature>
<feature type="transmembrane region" description="Helical" evidence="1">
    <location>
        <begin position="15"/>
        <end position="34"/>
    </location>
</feature>
<dbReference type="EMBL" id="CAJZBQ010000024">
    <property type="protein sequence ID" value="CAG9319987.1"/>
    <property type="molecule type" value="Genomic_DNA"/>
</dbReference>
<keyword evidence="3" id="KW-1185">Reference proteome</keyword>
<keyword evidence="1" id="KW-1133">Transmembrane helix</keyword>
<name>A0AAU9IWB7_9CILI</name>
<evidence type="ECO:0000313" key="2">
    <source>
        <dbReference type="EMBL" id="CAG9319987.1"/>
    </source>
</evidence>
<gene>
    <name evidence="2" type="ORF">BSTOLATCC_MIC25229</name>
</gene>
<reference evidence="2" key="1">
    <citation type="submission" date="2021-09" db="EMBL/GenBank/DDBJ databases">
        <authorList>
            <consortium name="AG Swart"/>
            <person name="Singh M."/>
            <person name="Singh A."/>
            <person name="Seah K."/>
            <person name="Emmerich C."/>
        </authorList>
    </citation>
    <scope>NUCLEOTIDE SEQUENCE</scope>
    <source>
        <strain evidence="2">ATCC30299</strain>
    </source>
</reference>
<proteinExistence type="predicted"/>
<comment type="caution">
    <text evidence="2">The sequence shown here is derived from an EMBL/GenBank/DDBJ whole genome shotgun (WGS) entry which is preliminary data.</text>
</comment>
<keyword evidence="1" id="KW-0472">Membrane</keyword>
<dbReference type="AlphaFoldDB" id="A0AAU9IWB7"/>
<protein>
    <submittedName>
        <fullName evidence="2">Uncharacterized protein</fullName>
    </submittedName>
</protein>
<sequence length="120" mass="14067">MVGWKFELFDCQENYFMFFWALCVPCGYPCMQMFSAKYAEPNNRHASLRAYSLALFLGCFGGSINRHMLRNSMKIEDKPIWDFIHCLVPCCAATQEWMHVMSIQKGNPRLKITELKVNRI</sequence>
<dbReference type="Proteomes" id="UP001162131">
    <property type="component" value="Unassembled WGS sequence"/>
</dbReference>
<dbReference type="NCBIfam" id="TIGR01571">
    <property type="entry name" value="A_thal_Cys_rich"/>
    <property type="match status" value="1"/>
</dbReference>